<reference evidence="3" key="1">
    <citation type="submission" date="2021-02" db="EMBL/GenBank/DDBJ databases">
        <authorList>
            <person name="Bekaert M."/>
        </authorList>
    </citation>
    <scope>NUCLEOTIDE SEQUENCE</scope>
    <source>
        <strain evidence="3">IoA-00</strain>
    </source>
</reference>
<dbReference type="OrthoDB" id="5395350at2759"/>
<dbReference type="PANTHER" id="PTHR15725:SF14">
    <property type="entry name" value="ZINC FINGER CCCH DOMAIN-CONTAINING PROTEIN 11A"/>
    <property type="match status" value="1"/>
</dbReference>
<feature type="compositionally biased region" description="Basic and acidic residues" evidence="1">
    <location>
        <begin position="270"/>
        <end position="287"/>
    </location>
</feature>
<dbReference type="AlphaFoldDB" id="A0A7R8CJ85"/>
<feature type="domain" description="C3H1-type" evidence="2">
    <location>
        <begin position="1"/>
        <end position="25"/>
    </location>
</feature>
<dbReference type="EMBL" id="HG994593">
    <property type="protein sequence ID" value="CAF2839955.1"/>
    <property type="molecule type" value="Genomic_DNA"/>
</dbReference>
<dbReference type="InterPro" id="IPR000571">
    <property type="entry name" value="Znf_CCCH"/>
</dbReference>
<proteinExistence type="predicted"/>
<dbReference type="SMART" id="SM00356">
    <property type="entry name" value="ZnF_C3H1"/>
    <property type="match status" value="2"/>
</dbReference>
<feature type="compositionally biased region" description="Basic and acidic residues" evidence="1">
    <location>
        <begin position="209"/>
        <end position="244"/>
    </location>
</feature>
<evidence type="ECO:0000259" key="2">
    <source>
        <dbReference type="PROSITE" id="PS50103"/>
    </source>
</evidence>
<keyword evidence="4" id="KW-1185">Reference proteome</keyword>
<gene>
    <name evidence="3" type="ORF">LSAA_5645</name>
</gene>
<protein>
    <submittedName>
        <fullName evidence="3">ZC3H11</fullName>
    </submittedName>
</protein>
<feature type="region of interest" description="Disordered" evidence="1">
    <location>
        <begin position="206"/>
        <end position="287"/>
    </location>
</feature>
<dbReference type="GO" id="GO:0046872">
    <property type="term" value="F:metal ion binding"/>
    <property type="evidence" value="ECO:0007669"/>
    <property type="project" value="InterPro"/>
</dbReference>
<feature type="domain" description="C3H1-type" evidence="2">
    <location>
        <begin position="27"/>
        <end position="53"/>
    </location>
</feature>
<evidence type="ECO:0000256" key="1">
    <source>
        <dbReference type="SAM" id="MobiDB-lite"/>
    </source>
</evidence>
<dbReference type="Gene3D" id="4.10.1000.10">
    <property type="entry name" value="Zinc finger, CCCH-type"/>
    <property type="match status" value="1"/>
</dbReference>
<dbReference type="Proteomes" id="UP000675881">
    <property type="component" value="Chromosome 14"/>
</dbReference>
<accession>A0A7R8CJ85</accession>
<organism evidence="3 4">
    <name type="scientific">Lepeophtheirus salmonis</name>
    <name type="common">Salmon louse</name>
    <name type="synonym">Caligus salmonis</name>
    <dbReference type="NCBI Taxonomy" id="72036"/>
    <lineage>
        <taxon>Eukaryota</taxon>
        <taxon>Metazoa</taxon>
        <taxon>Ecdysozoa</taxon>
        <taxon>Arthropoda</taxon>
        <taxon>Crustacea</taxon>
        <taxon>Multicrustacea</taxon>
        <taxon>Hexanauplia</taxon>
        <taxon>Copepoda</taxon>
        <taxon>Siphonostomatoida</taxon>
        <taxon>Caligidae</taxon>
        <taxon>Lepeophtheirus</taxon>
    </lineage>
</organism>
<dbReference type="PANTHER" id="PTHR15725">
    <property type="entry name" value="ZN-FINGER, C-X8-C-X5-C-X3-H TYPE-CONTAINING"/>
    <property type="match status" value="1"/>
</dbReference>
<evidence type="ECO:0000313" key="4">
    <source>
        <dbReference type="Proteomes" id="UP000675881"/>
    </source>
</evidence>
<dbReference type="InterPro" id="IPR041686">
    <property type="entry name" value="Znf-CCCH_3"/>
</dbReference>
<dbReference type="Pfam" id="PF15663">
    <property type="entry name" value="zf-CCCH_3"/>
    <property type="match status" value="1"/>
</dbReference>
<name>A0A7R8CJ85_LEPSM</name>
<sequence>MEDCYFFYNSDCTKGSTCQFRHEPTALNSDVVCAFWLKGHCSRVPCPYRHAELGEKTHSSTPQSTPCFWESRPGGLAIAEPPPIIIPPVPQSSKIIVNKNKLNELGSILAQQRESSERIVLPATSKLPVKHRLGSKKSCVKDRLGVRKEDHLVGSDEQVLREKAIQSLDLRKRIGKSPETEEEEHQDVFSENESSNFIVKSLVQKRRRSSSESDDNYHSECAKEVSETPSEGEKSDGGCDRPSPRETGFCLAARALRDLKTAPRRKRKGSSMDETKESPKKRDRKKIFENVAKEMETINEAISESSDVLRQLEDLINN</sequence>
<dbReference type="PROSITE" id="PS50103">
    <property type="entry name" value="ZF_C3H1"/>
    <property type="match status" value="2"/>
</dbReference>
<evidence type="ECO:0000313" key="3">
    <source>
        <dbReference type="EMBL" id="CAF2839955.1"/>
    </source>
</evidence>